<sequence>MTVPDITKDSYGLIKEHLYQQYKLPQYESFMDFGYDKFILHDHSQYNFFHSGLPGADQRYFSNLLGGSGVLCSLGMLLGYSVLIFSLVCLVYYISTLLRLLALKVNDHMTLRSEIYDIEAQDLLYEDSAPELSYSNSSTPQSQSPVFSNFSQFEVVQLIDQSTYHMTPRLINNVNGFNKEE</sequence>
<comment type="caution">
    <text evidence="2">The sequence shown here is derived from an EMBL/GenBank/DDBJ whole genome shotgun (WGS) entry which is preliminary data.</text>
</comment>
<keyword evidence="3" id="KW-1185">Reference proteome</keyword>
<evidence type="ECO:0000313" key="2">
    <source>
        <dbReference type="EMBL" id="KAH3686285.1"/>
    </source>
</evidence>
<reference evidence="2" key="2">
    <citation type="submission" date="2021-01" db="EMBL/GenBank/DDBJ databases">
        <authorList>
            <person name="Schikora-Tamarit M.A."/>
        </authorList>
    </citation>
    <scope>NUCLEOTIDE SEQUENCE</scope>
    <source>
        <strain evidence="2">CBS2887</strain>
    </source>
</reference>
<feature type="transmembrane region" description="Helical" evidence="1">
    <location>
        <begin position="68"/>
        <end position="94"/>
    </location>
</feature>
<evidence type="ECO:0000313" key="3">
    <source>
        <dbReference type="Proteomes" id="UP000774326"/>
    </source>
</evidence>
<keyword evidence="1" id="KW-0472">Membrane</keyword>
<protein>
    <submittedName>
        <fullName evidence="2">Uncharacterized protein</fullName>
    </submittedName>
</protein>
<keyword evidence="1" id="KW-0812">Transmembrane</keyword>
<keyword evidence="1" id="KW-1133">Transmembrane helix</keyword>
<name>A0A9P8TPJ3_WICPI</name>
<evidence type="ECO:0000256" key="1">
    <source>
        <dbReference type="SAM" id="Phobius"/>
    </source>
</evidence>
<proteinExistence type="predicted"/>
<dbReference type="AlphaFoldDB" id="A0A9P8TPJ3"/>
<reference evidence="2" key="1">
    <citation type="journal article" date="2021" name="Open Biol.">
        <title>Shared evolutionary footprints suggest mitochondrial oxidative damage underlies multiple complex I losses in fungi.</title>
        <authorList>
            <person name="Schikora-Tamarit M.A."/>
            <person name="Marcet-Houben M."/>
            <person name="Nosek J."/>
            <person name="Gabaldon T."/>
        </authorList>
    </citation>
    <scope>NUCLEOTIDE SEQUENCE</scope>
    <source>
        <strain evidence="2">CBS2887</strain>
    </source>
</reference>
<dbReference type="Proteomes" id="UP000774326">
    <property type="component" value="Unassembled WGS sequence"/>
</dbReference>
<accession>A0A9P8TPJ3</accession>
<gene>
    <name evidence="2" type="ORF">WICPIJ_002734</name>
</gene>
<organism evidence="2 3">
    <name type="scientific">Wickerhamomyces pijperi</name>
    <name type="common">Yeast</name>
    <name type="synonym">Pichia pijperi</name>
    <dbReference type="NCBI Taxonomy" id="599730"/>
    <lineage>
        <taxon>Eukaryota</taxon>
        <taxon>Fungi</taxon>
        <taxon>Dikarya</taxon>
        <taxon>Ascomycota</taxon>
        <taxon>Saccharomycotina</taxon>
        <taxon>Saccharomycetes</taxon>
        <taxon>Phaffomycetales</taxon>
        <taxon>Wickerhamomycetaceae</taxon>
        <taxon>Wickerhamomyces</taxon>
    </lineage>
</organism>
<dbReference type="EMBL" id="JAEUBG010001468">
    <property type="protein sequence ID" value="KAH3686285.1"/>
    <property type="molecule type" value="Genomic_DNA"/>
</dbReference>